<reference evidence="6 7" key="1">
    <citation type="submission" date="2019-01" db="EMBL/GenBank/DDBJ databases">
        <title>Sequencing of cultivated peanut Arachis hypogaea provides insights into genome evolution and oil improvement.</title>
        <authorList>
            <person name="Chen X."/>
        </authorList>
    </citation>
    <scope>NUCLEOTIDE SEQUENCE [LARGE SCALE GENOMIC DNA]</scope>
    <source>
        <strain evidence="7">cv. Fuhuasheng</strain>
        <tissue evidence="6">Leaves</tissue>
    </source>
</reference>
<dbReference type="PANTHER" id="PTHR16254:SF29">
    <property type="entry name" value="K(+) EFFLUX ANTIPORTER 6"/>
    <property type="match status" value="1"/>
</dbReference>
<dbReference type="Proteomes" id="UP000289738">
    <property type="component" value="Chromosome A05"/>
</dbReference>
<organism evidence="6 7">
    <name type="scientific">Arachis hypogaea</name>
    <name type="common">Peanut</name>
    <dbReference type="NCBI Taxonomy" id="3818"/>
    <lineage>
        <taxon>Eukaryota</taxon>
        <taxon>Viridiplantae</taxon>
        <taxon>Streptophyta</taxon>
        <taxon>Embryophyta</taxon>
        <taxon>Tracheophyta</taxon>
        <taxon>Spermatophyta</taxon>
        <taxon>Magnoliopsida</taxon>
        <taxon>eudicotyledons</taxon>
        <taxon>Gunneridae</taxon>
        <taxon>Pentapetalae</taxon>
        <taxon>rosids</taxon>
        <taxon>fabids</taxon>
        <taxon>Fabales</taxon>
        <taxon>Fabaceae</taxon>
        <taxon>Papilionoideae</taxon>
        <taxon>50 kb inversion clade</taxon>
        <taxon>dalbergioids sensu lato</taxon>
        <taxon>Dalbergieae</taxon>
        <taxon>Pterocarpus clade</taxon>
        <taxon>Arachis</taxon>
    </lineage>
</organism>
<keyword evidence="3" id="KW-0406">Ion transport</keyword>
<dbReference type="PANTHER" id="PTHR16254">
    <property type="entry name" value="POTASSIUM/PROTON ANTIPORTER-RELATED"/>
    <property type="match status" value="1"/>
</dbReference>
<feature type="transmembrane region" description="Helical" evidence="5">
    <location>
        <begin position="148"/>
        <end position="167"/>
    </location>
</feature>
<name>A0A445CZG9_ARAHY</name>
<keyword evidence="5" id="KW-1133">Transmembrane helix</keyword>
<dbReference type="InterPro" id="IPR045158">
    <property type="entry name" value="KEA4/5/6-like"/>
</dbReference>
<evidence type="ECO:0000256" key="3">
    <source>
        <dbReference type="ARBA" id="ARBA00023065"/>
    </source>
</evidence>
<feature type="transmembrane region" description="Helical" evidence="5">
    <location>
        <begin position="295"/>
        <end position="318"/>
    </location>
</feature>
<evidence type="ECO:0000256" key="4">
    <source>
        <dbReference type="SAM" id="Coils"/>
    </source>
</evidence>
<accession>A0A445CZG9</accession>
<keyword evidence="4" id="KW-0175">Coiled coil</keyword>
<keyword evidence="2" id="KW-0050">Antiport</keyword>
<feature type="coiled-coil region" evidence="4">
    <location>
        <begin position="121"/>
        <end position="148"/>
    </location>
</feature>
<evidence type="ECO:0000256" key="1">
    <source>
        <dbReference type="ARBA" id="ARBA00022448"/>
    </source>
</evidence>
<comment type="caution">
    <text evidence="6">The sequence shown here is derived from an EMBL/GenBank/DDBJ whole genome shotgun (WGS) entry which is preliminary data.</text>
</comment>
<keyword evidence="5" id="KW-0472">Membrane</keyword>
<evidence type="ECO:0000313" key="7">
    <source>
        <dbReference type="Proteomes" id="UP000289738"/>
    </source>
</evidence>
<evidence type="ECO:0000256" key="2">
    <source>
        <dbReference type="ARBA" id="ARBA00022449"/>
    </source>
</evidence>
<dbReference type="STRING" id="3818.A0A445CZG9"/>
<sequence length="323" mass="36390">MVVVTFPSSKNQTPSSSCSFFHPFASYTSANFAPGASPSSPRASPLSLATVGVFLPPICHRVQHRHPAYSFGAVDLSWKTGSFGSLCDSSNTFALHDELDMLQEENEVILEKVVLFWPNTLRVVEKKRQEVEARARELDKQIESIRNFFAALFLANIGTLIHVHFFWNHVDILVAFGTHVHFLWNHVDSCSFSLLSRASNLHLVENKLYLLLLGTTTLSLIGYSKVDILCSESGKQRIILMDQKSQEANEKSVEKFGISGKWMENLHRKNPSGCQLDRTEREMPFYSPLSSSDLLHIPVFIVCCGRILFSIFIFYRVLFPAGT</sequence>
<dbReference type="AlphaFoldDB" id="A0A445CZG9"/>
<protein>
    <submittedName>
        <fullName evidence="6">Uncharacterized protein</fullName>
    </submittedName>
</protein>
<dbReference type="EMBL" id="SDMP01000005">
    <property type="protein sequence ID" value="RYR56332.1"/>
    <property type="molecule type" value="Genomic_DNA"/>
</dbReference>
<gene>
    <name evidence="6" type="ORF">Ahy_A05g022057</name>
</gene>
<evidence type="ECO:0000313" key="6">
    <source>
        <dbReference type="EMBL" id="RYR56332.1"/>
    </source>
</evidence>
<dbReference type="GO" id="GO:0015386">
    <property type="term" value="F:potassium:proton antiporter activity"/>
    <property type="evidence" value="ECO:0007669"/>
    <property type="project" value="InterPro"/>
</dbReference>
<keyword evidence="7" id="KW-1185">Reference proteome</keyword>
<evidence type="ECO:0000256" key="5">
    <source>
        <dbReference type="SAM" id="Phobius"/>
    </source>
</evidence>
<keyword evidence="1" id="KW-0813">Transport</keyword>
<keyword evidence="5" id="KW-0812">Transmembrane</keyword>
<proteinExistence type="predicted"/>